<dbReference type="Gene3D" id="3.90.215.10">
    <property type="entry name" value="Gamma Fibrinogen, chain A, domain 1"/>
    <property type="match status" value="1"/>
</dbReference>
<dbReference type="PANTHER" id="PTHR19143:SF444">
    <property type="entry name" value="PROTEIN SCABROUS"/>
    <property type="match status" value="1"/>
</dbReference>
<dbReference type="InterPro" id="IPR002181">
    <property type="entry name" value="Fibrinogen_a/b/g_C_dom"/>
</dbReference>
<evidence type="ECO:0000256" key="2">
    <source>
        <dbReference type="SAM" id="MobiDB-lite"/>
    </source>
</evidence>
<dbReference type="SUPFAM" id="SSF56496">
    <property type="entry name" value="Fibrinogen C-terminal domain-like"/>
    <property type="match status" value="1"/>
</dbReference>
<feature type="domain" description="Fibrinogen C-terminal" evidence="3">
    <location>
        <begin position="436"/>
        <end position="643"/>
    </location>
</feature>
<dbReference type="SMART" id="SM00186">
    <property type="entry name" value="FBG"/>
    <property type="match status" value="1"/>
</dbReference>
<dbReference type="PANTHER" id="PTHR19143">
    <property type="entry name" value="FIBRINOGEN/TENASCIN/ANGIOPOEITIN"/>
    <property type="match status" value="1"/>
</dbReference>
<dbReference type="GO" id="GO:0005615">
    <property type="term" value="C:extracellular space"/>
    <property type="evidence" value="ECO:0007669"/>
    <property type="project" value="TreeGrafter"/>
</dbReference>
<evidence type="ECO:0000313" key="4">
    <source>
        <dbReference type="EMBL" id="SVE74068.1"/>
    </source>
</evidence>
<accession>A0A4Y7LX24</accession>
<dbReference type="CDD" id="cd00087">
    <property type="entry name" value="FReD"/>
    <property type="match status" value="1"/>
</dbReference>
<evidence type="ECO:0000256" key="1">
    <source>
        <dbReference type="SAM" id="Coils"/>
    </source>
</evidence>
<feature type="region of interest" description="Disordered" evidence="2">
    <location>
        <begin position="173"/>
        <end position="201"/>
    </location>
</feature>
<feature type="compositionally biased region" description="Low complexity" evidence="2">
    <location>
        <begin position="184"/>
        <end position="194"/>
    </location>
</feature>
<evidence type="ECO:0000259" key="3">
    <source>
        <dbReference type="PROSITE" id="PS51406"/>
    </source>
</evidence>
<dbReference type="NCBIfam" id="NF040941">
    <property type="entry name" value="GGGWT_bact"/>
    <property type="match status" value="1"/>
</dbReference>
<name>A0A4Y7LX24_9CRUS</name>
<gene>
    <name evidence="4" type="primary">EOG090X02LG</name>
</gene>
<dbReference type="PROSITE" id="PS51406">
    <property type="entry name" value="FIBRINOGEN_C_2"/>
    <property type="match status" value="1"/>
</dbReference>
<feature type="coiled-coil region" evidence="1">
    <location>
        <begin position="274"/>
        <end position="336"/>
    </location>
</feature>
<dbReference type="EMBL" id="LR004449">
    <property type="protein sequence ID" value="SVE74068.1"/>
    <property type="molecule type" value="mRNA"/>
</dbReference>
<sequence>MVRITFFLHSRRYCDRLCQRSVPMRKTEFTDAKENADHEPFTSAADAVGNGGCDMVPLPVDDAPIVGVECLMPPNVDIGTVDAEETLTQMIVCLFHSVPCATNVIIHGSPTLHTPAFVTETRVEKWGMADIRLELQLSHKMIAMSDEHDEPVINTLKTKKNQRRKSRSVIVDGDERNEEANRLSTAASAATTASQQPRHKIRHHRAELKHEVHTLRKMVKTLASEQHDLQKQMVLLSQLRTTAESNVHKIEAELMAVLKRLDSEPRCSGNADDVAEISSQNKKLAETVDRLSLKVSGVDQVQSSTLQLFEAMERLEERYDDNISELQREVAKLEYNDGQLTSTVHTLREDQGEQLELVKSMRTTTTLLQEQVQADQIRSALLLAKLTNNTLAMMNQSHGQQVQNWRLAQLEQSIQSAQSIDSLKQSLAHLEHEYNNLAHNLPHDCRDVSSTGVNYILPRESSEVVKVYCDQETSGGGWTVIQRRADGKEDFNRNWAAYKSGFGSVLGEFWLGNDNLHRLTKENTTMLRVDLWDIYGQYWWAEYDSFLVANENEGYAVQFHGYTGNASDAMASYHQSMKFSTRDNDQDLSNTNCADSYQGGWWYSHCQHVNINGKYALGLTWYDSLENEWIALAKVEMKVRDKRIFNQPTSTTAGSVPSTLSVH</sequence>
<dbReference type="InterPro" id="IPR014716">
    <property type="entry name" value="Fibrinogen_a/b/g_C_1"/>
</dbReference>
<dbReference type="AlphaFoldDB" id="A0A4Y7LX24"/>
<protein>
    <submittedName>
        <fullName evidence="4">EOG090X02LG</fullName>
    </submittedName>
</protein>
<proteinExistence type="evidence at transcript level"/>
<dbReference type="InterPro" id="IPR036056">
    <property type="entry name" value="Fibrinogen-like_C"/>
</dbReference>
<keyword evidence="1" id="KW-0175">Coiled coil</keyword>
<organism evidence="4">
    <name type="scientific">Daphnia barbata</name>
    <dbReference type="NCBI Taxonomy" id="414587"/>
    <lineage>
        <taxon>Eukaryota</taxon>
        <taxon>Metazoa</taxon>
        <taxon>Ecdysozoa</taxon>
        <taxon>Arthropoda</taxon>
        <taxon>Crustacea</taxon>
        <taxon>Branchiopoda</taxon>
        <taxon>Diplostraca</taxon>
        <taxon>Cladocera</taxon>
        <taxon>Anomopoda</taxon>
        <taxon>Daphniidae</taxon>
        <taxon>Daphnia</taxon>
    </lineage>
</organism>
<reference evidence="4" key="1">
    <citation type="submission" date="2018-08" db="EMBL/GenBank/DDBJ databases">
        <authorList>
            <person name="Cornetti L."/>
        </authorList>
    </citation>
    <scope>NUCLEOTIDE SEQUENCE</scope>
    <source>
        <strain evidence="4">ZW-BAR-1</strain>
    </source>
</reference>
<dbReference type="Pfam" id="PF00147">
    <property type="entry name" value="Fibrinogen_C"/>
    <property type="match status" value="1"/>
</dbReference>
<dbReference type="InterPro" id="IPR050373">
    <property type="entry name" value="Fibrinogen_C-term_domain"/>
</dbReference>